<sequence length="67" mass="7621">MPGVRITSTCYSYICSQTNHAGCYSYTHHNKQPLVVSSPSTIKMARMLEFDEAIVNEPVTKRRRCVL</sequence>
<proteinExistence type="predicted"/>
<reference evidence="1 2" key="1">
    <citation type="submission" date="2016-07" db="EMBL/GenBank/DDBJ databases">
        <title>Pervasive Adenine N6-methylation of Active Genes in Fungi.</title>
        <authorList>
            <consortium name="DOE Joint Genome Institute"/>
            <person name="Mondo S.J."/>
            <person name="Dannebaum R.O."/>
            <person name="Kuo R.C."/>
            <person name="Labutti K."/>
            <person name="Haridas S."/>
            <person name="Kuo A."/>
            <person name="Salamov A."/>
            <person name="Ahrendt S.R."/>
            <person name="Lipzen A."/>
            <person name="Sullivan W."/>
            <person name="Andreopoulos W.B."/>
            <person name="Clum A."/>
            <person name="Lindquist E."/>
            <person name="Daum C."/>
            <person name="Ramamoorthy G.K."/>
            <person name="Gryganskyi A."/>
            <person name="Culley D."/>
            <person name="Magnuson J.K."/>
            <person name="James T.Y."/>
            <person name="O'Malley M.A."/>
            <person name="Stajich J.E."/>
            <person name="Spatafora J.W."/>
            <person name="Visel A."/>
            <person name="Grigoriev I.V."/>
        </authorList>
    </citation>
    <scope>NUCLEOTIDE SEQUENCE [LARGE SCALE GENOMIC DNA]</scope>
    <source>
        <strain evidence="1 2">JEL800</strain>
    </source>
</reference>
<dbReference type="Proteomes" id="UP000193642">
    <property type="component" value="Unassembled WGS sequence"/>
</dbReference>
<dbReference type="AlphaFoldDB" id="A0A1Y2C0N6"/>
<organism evidence="1 2">
    <name type="scientific">Rhizoclosmatium globosum</name>
    <dbReference type="NCBI Taxonomy" id="329046"/>
    <lineage>
        <taxon>Eukaryota</taxon>
        <taxon>Fungi</taxon>
        <taxon>Fungi incertae sedis</taxon>
        <taxon>Chytridiomycota</taxon>
        <taxon>Chytridiomycota incertae sedis</taxon>
        <taxon>Chytridiomycetes</taxon>
        <taxon>Chytridiales</taxon>
        <taxon>Chytriomycetaceae</taxon>
        <taxon>Rhizoclosmatium</taxon>
    </lineage>
</organism>
<comment type="caution">
    <text evidence="1">The sequence shown here is derived from an EMBL/GenBank/DDBJ whole genome shotgun (WGS) entry which is preliminary data.</text>
</comment>
<protein>
    <submittedName>
        <fullName evidence="1">Uncharacterized protein</fullName>
    </submittedName>
</protein>
<evidence type="ECO:0000313" key="2">
    <source>
        <dbReference type="Proteomes" id="UP000193642"/>
    </source>
</evidence>
<evidence type="ECO:0000313" key="1">
    <source>
        <dbReference type="EMBL" id="ORY39875.1"/>
    </source>
</evidence>
<accession>A0A1Y2C0N6</accession>
<keyword evidence="2" id="KW-1185">Reference proteome</keyword>
<dbReference type="EMBL" id="MCGO01000037">
    <property type="protein sequence ID" value="ORY39875.1"/>
    <property type="molecule type" value="Genomic_DNA"/>
</dbReference>
<name>A0A1Y2C0N6_9FUNG</name>
<gene>
    <name evidence="1" type="ORF">BCR33DRAFT_719705</name>
</gene>